<dbReference type="GO" id="GO:0003676">
    <property type="term" value="F:nucleic acid binding"/>
    <property type="evidence" value="ECO:0007669"/>
    <property type="project" value="InterPro"/>
</dbReference>
<dbReference type="SMART" id="SM00477">
    <property type="entry name" value="NUC"/>
    <property type="match status" value="1"/>
</dbReference>
<evidence type="ECO:0008006" key="6">
    <source>
        <dbReference type="Google" id="ProtNLM"/>
    </source>
</evidence>
<organism evidence="4 5">
    <name type="scientific">Oncorhynchus kisutch</name>
    <name type="common">Coho salmon</name>
    <name type="synonym">Salmo kisutch</name>
    <dbReference type="NCBI Taxonomy" id="8019"/>
    <lineage>
        <taxon>Eukaryota</taxon>
        <taxon>Metazoa</taxon>
        <taxon>Chordata</taxon>
        <taxon>Craniata</taxon>
        <taxon>Vertebrata</taxon>
        <taxon>Euteleostomi</taxon>
        <taxon>Actinopterygii</taxon>
        <taxon>Neopterygii</taxon>
        <taxon>Teleostei</taxon>
        <taxon>Protacanthopterygii</taxon>
        <taxon>Salmoniformes</taxon>
        <taxon>Salmonidae</taxon>
        <taxon>Salmoninae</taxon>
        <taxon>Oncorhynchus</taxon>
    </lineage>
</organism>
<feature type="signal peptide" evidence="1">
    <location>
        <begin position="1"/>
        <end position="16"/>
    </location>
</feature>
<name>A0A8C7K3W5_ONCKI</name>
<sequence length="249" mass="28198">MPIPIALSVFLAGTLSLDIPECVEYFLTGKVLGWGADSPGAARLCQRFYNRYHFATLYDTNHRIAVYSAYRFQPSNGGGREKRWFVEPQFIFPPSSWGADWLGKDPPGVYLGERKELNEDYTHSDKFRNATFTLTNVVPQNPKLNQNAWARHKSQLTDLFKAQCAQAYVLEGTIPSTDNWIVNDNVRRVNIPEYIRNAYRCVDNNGEPVHSACVDQSGPLLELNGFLQQYSKAPTGDLFHNNCQAVTEK</sequence>
<dbReference type="PANTHER" id="PTHR21472">
    <property type="entry name" value="ENDONUCLEASE DOMAIN-CONTAINING 1 PROTEIN ENDOD1"/>
    <property type="match status" value="1"/>
</dbReference>
<accession>A0A8C7K3W5</accession>
<reference evidence="4" key="1">
    <citation type="submission" date="2025-08" db="UniProtKB">
        <authorList>
            <consortium name="Ensembl"/>
        </authorList>
    </citation>
    <scope>IDENTIFICATION</scope>
</reference>
<dbReference type="SUPFAM" id="SSF54060">
    <property type="entry name" value="His-Me finger endonucleases"/>
    <property type="match status" value="1"/>
</dbReference>
<evidence type="ECO:0000256" key="1">
    <source>
        <dbReference type="SAM" id="SignalP"/>
    </source>
</evidence>
<reference evidence="4" key="2">
    <citation type="submission" date="2025-09" db="UniProtKB">
        <authorList>
            <consortium name="Ensembl"/>
        </authorList>
    </citation>
    <scope>IDENTIFICATION</scope>
</reference>
<dbReference type="GO" id="GO:0046872">
    <property type="term" value="F:metal ion binding"/>
    <property type="evidence" value="ECO:0007669"/>
    <property type="project" value="InterPro"/>
</dbReference>
<dbReference type="Proteomes" id="UP000694557">
    <property type="component" value="Unassembled WGS sequence"/>
</dbReference>
<dbReference type="InterPro" id="IPR044925">
    <property type="entry name" value="His-Me_finger_sf"/>
</dbReference>
<feature type="domain" description="ENPP1-3/EXOG-like endonuclease/phosphodiesterase" evidence="2">
    <location>
        <begin position="51"/>
        <end position="245"/>
    </location>
</feature>
<evidence type="ECO:0000313" key="5">
    <source>
        <dbReference type="Proteomes" id="UP000694557"/>
    </source>
</evidence>
<dbReference type="Ensembl" id="ENSOKIT00005103939.1">
    <property type="protein sequence ID" value="ENSOKIP00005097083.1"/>
    <property type="gene ID" value="ENSOKIG00005042593.1"/>
</dbReference>
<keyword evidence="1" id="KW-0732">Signal</keyword>
<protein>
    <recommendedName>
        <fullName evidence="6">Endonuclease domain-containing 1 protein</fullName>
    </recommendedName>
</protein>
<feature type="domain" description="DNA/RNA non-specific endonuclease/pyrophosphatase/phosphodiesterase" evidence="3">
    <location>
        <begin position="50"/>
        <end position="237"/>
    </location>
</feature>
<dbReference type="GO" id="GO:0016787">
    <property type="term" value="F:hydrolase activity"/>
    <property type="evidence" value="ECO:0007669"/>
    <property type="project" value="InterPro"/>
</dbReference>
<dbReference type="AlphaFoldDB" id="A0A8C7K3W5"/>
<dbReference type="SMART" id="SM00892">
    <property type="entry name" value="Endonuclease_NS"/>
    <property type="match status" value="1"/>
</dbReference>
<evidence type="ECO:0000259" key="3">
    <source>
        <dbReference type="SMART" id="SM00892"/>
    </source>
</evidence>
<dbReference type="InterPro" id="IPR039015">
    <property type="entry name" value="ENDOD1"/>
</dbReference>
<dbReference type="InterPro" id="IPR020821">
    <property type="entry name" value="ENPP1-3/EXOG-like_nuc-like"/>
</dbReference>
<dbReference type="PANTHER" id="PTHR21472:SF26">
    <property type="entry name" value="ENDONUCLEASE DOMAIN CONTAINING 1"/>
    <property type="match status" value="1"/>
</dbReference>
<dbReference type="InterPro" id="IPR001604">
    <property type="entry name" value="Endo_G_ENPP1-like_dom"/>
</dbReference>
<evidence type="ECO:0000313" key="4">
    <source>
        <dbReference type="Ensembl" id="ENSOKIP00005097083.1"/>
    </source>
</evidence>
<dbReference type="Pfam" id="PF01223">
    <property type="entry name" value="Endonuclease_NS"/>
    <property type="match status" value="1"/>
</dbReference>
<feature type="chain" id="PRO_5034275371" description="Endonuclease domain-containing 1 protein" evidence="1">
    <location>
        <begin position="17"/>
        <end position="249"/>
    </location>
</feature>
<evidence type="ECO:0000259" key="2">
    <source>
        <dbReference type="SMART" id="SM00477"/>
    </source>
</evidence>
<proteinExistence type="predicted"/>
<dbReference type="GeneTree" id="ENSGT01030000234592"/>
<keyword evidence="5" id="KW-1185">Reference proteome</keyword>
<dbReference type="InterPro" id="IPR044929">
    <property type="entry name" value="DNA/RNA_non-sp_Endonuclease_sf"/>
</dbReference>
<dbReference type="Gene3D" id="3.40.570.10">
    <property type="entry name" value="Extracellular Endonuclease, subunit A"/>
    <property type="match status" value="1"/>
</dbReference>